<accession>A0AAF3EWE5</accession>
<dbReference type="WBParaSite" id="MBELARI_LOCUS906">
    <property type="protein sequence ID" value="MBELARI_LOCUS906"/>
    <property type="gene ID" value="MBELARI_LOCUS906"/>
</dbReference>
<evidence type="ECO:0000313" key="3">
    <source>
        <dbReference type="WBParaSite" id="MBELARI_LOCUS906"/>
    </source>
</evidence>
<reference evidence="2 3" key="1">
    <citation type="submission" date="2024-02" db="UniProtKB">
        <authorList>
            <consortium name="WormBaseParasite"/>
        </authorList>
    </citation>
    <scope>IDENTIFICATION</scope>
</reference>
<dbReference type="AlphaFoldDB" id="A0AAF3EWE5"/>
<proteinExistence type="predicted"/>
<sequence>MDRNPFENNPSLPVFLGDDRINERANPNPAPVPIFIPLTERFPKNDDLLRVFRDGDHQSQNGRYWNERR</sequence>
<dbReference type="WBParaSite" id="MBELARI_LOCUS18514">
    <property type="protein sequence ID" value="MBELARI_LOCUS18514"/>
    <property type="gene ID" value="MBELARI_LOCUS18514"/>
</dbReference>
<protein>
    <submittedName>
        <fullName evidence="2 3">Uncharacterized protein</fullName>
    </submittedName>
</protein>
<evidence type="ECO:0000313" key="2">
    <source>
        <dbReference type="WBParaSite" id="MBELARI_LOCUS18514"/>
    </source>
</evidence>
<keyword evidence="1" id="KW-1185">Reference proteome</keyword>
<organism evidence="1 2">
    <name type="scientific">Mesorhabditis belari</name>
    <dbReference type="NCBI Taxonomy" id="2138241"/>
    <lineage>
        <taxon>Eukaryota</taxon>
        <taxon>Metazoa</taxon>
        <taxon>Ecdysozoa</taxon>
        <taxon>Nematoda</taxon>
        <taxon>Chromadorea</taxon>
        <taxon>Rhabditida</taxon>
        <taxon>Rhabditina</taxon>
        <taxon>Rhabditomorpha</taxon>
        <taxon>Rhabditoidea</taxon>
        <taxon>Rhabditidae</taxon>
        <taxon>Mesorhabditinae</taxon>
        <taxon>Mesorhabditis</taxon>
    </lineage>
</organism>
<evidence type="ECO:0000313" key="1">
    <source>
        <dbReference type="Proteomes" id="UP000887575"/>
    </source>
</evidence>
<name>A0AAF3EWE5_9BILA</name>
<dbReference type="Proteomes" id="UP000887575">
    <property type="component" value="Unassembled WGS sequence"/>
</dbReference>